<keyword evidence="1" id="KW-0812">Transmembrane</keyword>
<proteinExistence type="predicted"/>
<dbReference type="AlphaFoldDB" id="A0A9Q0RLA6"/>
<comment type="caution">
    <text evidence="2">The sequence shown here is derived from an EMBL/GenBank/DDBJ whole genome shotgun (WGS) entry which is preliminary data.</text>
</comment>
<feature type="transmembrane region" description="Helical" evidence="1">
    <location>
        <begin position="54"/>
        <end position="74"/>
    </location>
</feature>
<evidence type="ECO:0008006" key="4">
    <source>
        <dbReference type="Google" id="ProtNLM"/>
    </source>
</evidence>
<dbReference type="EMBL" id="JAPWDV010000003">
    <property type="protein sequence ID" value="KAJ6217151.1"/>
    <property type="molecule type" value="Genomic_DNA"/>
</dbReference>
<keyword evidence="1" id="KW-1133">Transmembrane helix</keyword>
<name>A0A9Q0RLA6_BLOTA</name>
<gene>
    <name evidence="2" type="ORF">RDWZM_008308</name>
</gene>
<organism evidence="2 3">
    <name type="scientific">Blomia tropicalis</name>
    <name type="common">Mite</name>
    <dbReference type="NCBI Taxonomy" id="40697"/>
    <lineage>
        <taxon>Eukaryota</taxon>
        <taxon>Metazoa</taxon>
        <taxon>Ecdysozoa</taxon>
        <taxon>Arthropoda</taxon>
        <taxon>Chelicerata</taxon>
        <taxon>Arachnida</taxon>
        <taxon>Acari</taxon>
        <taxon>Acariformes</taxon>
        <taxon>Sarcoptiformes</taxon>
        <taxon>Astigmata</taxon>
        <taxon>Glycyphagoidea</taxon>
        <taxon>Echimyopodidae</taxon>
        <taxon>Blomia</taxon>
    </lineage>
</organism>
<evidence type="ECO:0000313" key="3">
    <source>
        <dbReference type="Proteomes" id="UP001142055"/>
    </source>
</evidence>
<sequence length="122" mass="14166">MDRVNLDDNNVQRKQANKQNIRHLRYMIVVEGSTIVLGPINVTNDVEWLKSDSTVLLVSSLVLHLVAPIACHLFTRRWRDSFVIEAPRHRIQIDSDLRVPNEANRFWIVLHMANHINTFDCA</sequence>
<dbReference type="Proteomes" id="UP001142055">
    <property type="component" value="Chromosome 3"/>
</dbReference>
<evidence type="ECO:0000313" key="2">
    <source>
        <dbReference type="EMBL" id="KAJ6217151.1"/>
    </source>
</evidence>
<keyword evidence="1" id="KW-0472">Membrane</keyword>
<evidence type="ECO:0000256" key="1">
    <source>
        <dbReference type="SAM" id="Phobius"/>
    </source>
</evidence>
<reference evidence="2" key="1">
    <citation type="submission" date="2022-12" db="EMBL/GenBank/DDBJ databases">
        <title>Genome assemblies of Blomia tropicalis.</title>
        <authorList>
            <person name="Cui Y."/>
        </authorList>
    </citation>
    <scope>NUCLEOTIDE SEQUENCE</scope>
    <source>
        <tissue evidence="2">Adult mites</tissue>
    </source>
</reference>
<feature type="non-terminal residue" evidence="2">
    <location>
        <position position="122"/>
    </location>
</feature>
<protein>
    <recommendedName>
        <fullName evidence="4">Transmembrane protein</fullName>
    </recommendedName>
</protein>
<accession>A0A9Q0RLA6</accession>
<keyword evidence="3" id="KW-1185">Reference proteome</keyword>
<feature type="transmembrane region" description="Helical" evidence="1">
    <location>
        <begin position="23"/>
        <end position="42"/>
    </location>
</feature>